<dbReference type="Proteomes" id="UP000036938">
    <property type="component" value="Unassembled WGS sequence"/>
</dbReference>
<keyword evidence="2" id="KW-1185">Reference proteome</keyword>
<name>A0A0L1JMT4_9RHOB</name>
<organism evidence="1 2">
    <name type="scientific">Pseudaestuariivita atlantica</name>
    <dbReference type="NCBI Taxonomy" id="1317121"/>
    <lineage>
        <taxon>Bacteria</taxon>
        <taxon>Pseudomonadati</taxon>
        <taxon>Pseudomonadota</taxon>
        <taxon>Alphaproteobacteria</taxon>
        <taxon>Rhodobacterales</taxon>
        <taxon>Paracoccaceae</taxon>
        <taxon>Pseudaestuariivita</taxon>
    </lineage>
</organism>
<dbReference type="EMBL" id="AQQZ01000006">
    <property type="protein sequence ID" value="KNG93059.1"/>
    <property type="molecule type" value="Genomic_DNA"/>
</dbReference>
<proteinExistence type="predicted"/>
<accession>A0A0L1JMT4</accession>
<dbReference type="PATRIC" id="fig|1317121.7.peg.3554"/>
<comment type="caution">
    <text evidence="1">The sequence shown here is derived from an EMBL/GenBank/DDBJ whole genome shotgun (WGS) entry which is preliminary data.</text>
</comment>
<protein>
    <submittedName>
        <fullName evidence="1">Uncharacterized protein</fullName>
    </submittedName>
</protein>
<dbReference type="AlphaFoldDB" id="A0A0L1JMT4"/>
<sequence>MHVFDPVLTLRLSHGYFTRGGCPALTLAPSAETRATLARDGCRLWLKGDRLVLSQASEGAAAPVPPDRLYRFLLRAVDPHFATYTAETWAVPAGDAPPPSRSWVCASLADATWDADGAGRISASTARLLLVHGPAFRLPEPRGADDAPLAILRDWDDRVAWRQSAPRDNAPVDIALGEAGEGIYRIERAGDTLSRFCLSRDPAVGAFGCIDVFPAALPEGGAEVTLAFDARPTRWVYEIFTRTRPRSTDGWRIDGGSGPVAFTSLPPGDAPGAPTAVFRSDALIDLADDPRGRNDLRLVVPPDGARITDPLPLPAASPAATRLGPDGWESVMRVAL</sequence>
<reference evidence="1 2" key="1">
    <citation type="journal article" date="2015" name="Int. J. Syst. Evol. Microbiol.">
        <title>Aestuariivita atlantica sp. nov., isolated from deep sea sediment of the Atlantic Ocean.</title>
        <authorList>
            <person name="Li G."/>
            <person name="Lai Q."/>
            <person name="Du Y."/>
            <person name="Liu X."/>
            <person name="Sun F."/>
            <person name="Shao Z."/>
        </authorList>
    </citation>
    <scope>NUCLEOTIDE SEQUENCE [LARGE SCALE GENOMIC DNA]</scope>
    <source>
        <strain evidence="1 2">22II-S11-z3</strain>
    </source>
</reference>
<evidence type="ECO:0000313" key="2">
    <source>
        <dbReference type="Proteomes" id="UP000036938"/>
    </source>
</evidence>
<dbReference type="STRING" id="1317121.ATO11_14160"/>
<dbReference type="RefSeq" id="WP_050531552.1">
    <property type="nucleotide sequence ID" value="NZ_AQQZ01000006.1"/>
</dbReference>
<evidence type="ECO:0000313" key="1">
    <source>
        <dbReference type="EMBL" id="KNG93059.1"/>
    </source>
</evidence>
<gene>
    <name evidence="1" type="ORF">ATO11_14160</name>
</gene>
<dbReference type="OrthoDB" id="9135113at2"/>